<evidence type="ECO:0000313" key="9">
    <source>
        <dbReference type="Proteomes" id="UP001652625"/>
    </source>
</evidence>
<feature type="coiled-coil region" evidence="7">
    <location>
        <begin position="159"/>
        <end position="193"/>
    </location>
</feature>
<dbReference type="PANTHER" id="PTHR23080:SF139">
    <property type="entry name" value="DDE TNP4 DOMAIN-CONTAINING PROTEIN"/>
    <property type="match status" value="1"/>
</dbReference>
<keyword evidence="3 6" id="KW-0863">Zinc-finger</keyword>
<dbReference type="Proteomes" id="UP001652625">
    <property type="component" value="Chromosome 02"/>
</dbReference>
<sequence length="426" mass="48648">MGRNNHCAVYGCVNSRNKPEKVLKKDHVGILRWHTPRTFQDMKLWEKMLNRQGSFKMTMSTKVCSNHFAAGYCSDVSPIPTLFLKGYIGKKPLKRKVSKNRNSIFENVHEKVKFVVRDGFEVLEEDTISTPFIGDHNYDNSIPTNKCARCEPFNKCSRCNSLEKKKMELKMIIDAQKKQISELKHSLTKAETKKSFNFGDISHSDKCVRIYTGLQNAKLFEWLHKRIDGEAKKLNYYNQKTTQKHRINRKVDTKTAMFLVLVKLRLGLTDNDLAFRFKISQSLVSNILNTWIPFMSLLLKDFIHWPTKEENKNAFPKCFEKFPNVIGIIDCTEGALEIPSLAKAQAQTYSTYKSKNTWKVLLCVTPIGTVSFISKAYGGNASDRFITERCGILDKIVSGDSLMADKGFNISDLLVGKGSQLVIPPF</sequence>
<dbReference type="Pfam" id="PF13359">
    <property type="entry name" value="DDE_Tnp_4"/>
    <property type="match status" value="1"/>
</dbReference>
<keyword evidence="2" id="KW-0479">Metal-binding</keyword>
<keyword evidence="9" id="KW-1185">Reference proteome</keyword>
<dbReference type="PANTHER" id="PTHR23080">
    <property type="entry name" value="THAP DOMAIN PROTEIN"/>
    <property type="match status" value="1"/>
</dbReference>
<evidence type="ECO:0000259" key="8">
    <source>
        <dbReference type="PROSITE" id="PS50950"/>
    </source>
</evidence>
<reference evidence="9" key="1">
    <citation type="submission" date="2025-05" db="UniProtKB">
        <authorList>
            <consortium name="RefSeq"/>
        </authorList>
    </citation>
    <scope>NUCLEOTIDE SEQUENCE [LARGE SCALE GENOMIC DNA]</scope>
</reference>
<evidence type="ECO:0000256" key="4">
    <source>
        <dbReference type="ARBA" id="ARBA00022833"/>
    </source>
</evidence>
<dbReference type="Pfam" id="PF13613">
    <property type="entry name" value="HTH_Tnp_4"/>
    <property type="match status" value="1"/>
</dbReference>
<dbReference type="RefSeq" id="XP_065647697.1">
    <property type="nucleotide sequence ID" value="XM_065791625.1"/>
</dbReference>
<keyword evidence="5 6" id="KW-0238">DNA-binding</keyword>
<protein>
    <submittedName>
        <fullName evidence="10">Uncharacterized protein LOC136077086</fullName>
    </submittedName>
</protein>
<organism evidence="9 10">
    <name type="scientific">Hydra vulgaris</name>
    <name type="common">Hydra</name>
    <name type="synonym">Hydra attenuata</name>
    <dbReference type="NCBI Taxonomy" id="6087"/>
    <lineage>
        <taxon>Eukaryota</taxon>
        <taxon>Metazoa</taxon>
        <taxon>Cnidaria</taxon>
        <taxon>Hydrozoa</taxon>
        <taxon>Hydroidolina</taxon>
        <taxon>Anthoathecata</taxon>
        <taxon>Aplanulata</taxon>
        <taxon>Hydridae</taxon>
        <taxon>Hydra</taxon>
    </lineage>
</organism>
<evidence type="ECO:0000256" key="3">
    <source>
        <dbReference type="ARBA" id="ARBA00022771"/>
    </source>
</evidence>
<gene>
    <name evidence="10" type="primary">LOC136077086</name>
</gene>
<evidence type="ECO:0000313" key="10">
    <source>
        <dbReference type="RefSeq" id="XP_065647697.1"/>
    </source>
</evidence>
<evidence type="ECO:0000256" key="2">
    <source>
        <dbReference type="ARBA" id="ARBA00022723"/>
    </source>
</evidence>
<dbReference type="Pfam" id="PF05485">
    <property type="entry name" value="THAP"/>
    <property type="match status" value="1"/>
</dbReference>
<keyword evidence="4" id="KW-0862">Zinc</keyword>
<dbReference type="GeneID" id="136077086"/>
<dbReference type="InterPro" id="IPR027805">
    <property type="entry name" value="Transposase_HTH_dom"/>
</dbReference>
<evidence type="ECO:0000256" key="1">
    <source>
        <dbReference type="ARBA" id="ARBA00001968"/>
    </source>
</evidence>
<reference evidence="10" key="2">
    <citation type="submission" date="2025-08" db="UniProtKB">
        <authorList>
            <consortium name="RefSeq"/>
        </authorList>
    </citation>
    <scope>IDENTIFICATION</scope>
</reference>
<evidence type="ECO:0000256" key="6">
    <source>
        <dbReference type="PROSITE-ProRule" id="PRU00309"/>
    </source>
</evidence>
<dbReference type="InterPro" id="IPR027806">
    <property type="entry name" value="HARBI1_dom"/>
</dbReference>
<comment type="cofactor">
    <cofactor evidence="1">
        <name>a divalent metal cation</name>
        <dbReference type="ChEBI" id="CHEBI:60240"/>
    </cofactor>
</comment>
<name>A0ABM4BFF1_HYDVU</name>
<accession>A0ABM4BFF1</accession>
<proteinExistence type="predicted"/>
<dbReference type="PROSITE" id="PS50950">
    <property type="entry name" value="ZF_THAP"/>
    <property type="match status" value="1"/>
</dbReference>
<evidence type="ECO:0000256" key="7">
    <source>
        <dbReference type="SAM" id="Coils"/>
    </source>
</evidence>
<dbReference type="SUPFAM" id="SSF57716">
    <property type="entry name" value="Glucocorticoid receptor-like (DNA-binding domain)"/>
    <property type="match status" value="1"/>
</dbReference>
<evidence type="ECO:0000256" key="5">
    <source>
        <dbReference type="ARBA" id="ARBA00023125"/>
    </source>
</evidence>
<feature type="domain" description="THAP-type" evidence="8">
    <location>
        <begin position="1"/>
        <end position="83"/>
    </location>
</feature>
<dbReference type="InterPro" id="IPR006612">
    <property type="entry name" value="THAP_Znf"/>
</dbReference>
<keyword evidence="7" id="KW-0175">Coiled coil</keyword>